<dbReference type="Proteomes" id="UP000287166">
    <property type="component" value="Unassembled WGS sequence"/>
</dbReference>
<organism evidence="3 4">
    <name type="scientific">Sparassis crispa</name>
    <dbReference type="NCBI Taxonomy" id="139825"/>
    <lineage>
        <taxon>Eukaryota</taxon>
        <taxon>Fungi</taxon>
        <taxon>Dikarya</taxon>
        <taxon>Basidiomycota</taxon>
        <taxon>Agaricomycotina</taxon>
        <taxon>Agaricomycetes</taxon>
        <taxon>Polyporales</taxon>
        <taxon>Sparassidaceae</taxon>
        <taxon>Sparassis</taxon>
    </lineage>
</organism>
<dbReference type="GeneID" id="38786498"/>
<dbReference type="InterPro" id="IPR038213">
    <property type="entry name" value="IFI6/IFI27-like_sf"/>
</dbReference>
<dbReference type="RefSeq" id="XP_027620494.1">
    <property type="nucleotide sequence ID" value="XM_027764693.1"/>
</dbReference>
<keyword evidence="4" id="KW-1185">Reference proteome</keyword>
<dbReference type="Gene3D" id="6.10.110.10">
    <property type="match status" value="1"/>
</dbReference>
<protein>
    <submittedName>
        <fullName evidence="3">Uncharacterized protein</fullName>
    </submittedName>
</protein>
<evidence type="ECO:0000313" key="3">
    <source>
        <dbReference type="EMBL" id="GBE89581.1"/>
    </source>
</evidence>
<keyword evidence="1" id="KW-0812">Transmembrane</keyword>
<evidence type="ECO:0000256" key="2">
    <source>
        <dbReference type="SAM" id="SignalP"/>
    </source>
</evidence>
<feature type="transmembrane region" description="Helical" evidence="1">
    <location>
        <begin position="296"/>
        <end position="316"/>
    </location>
</feature>
<dbReference type="OrthoDB" id="440424at2759"/>
<keyword evidence="2" id="KW-0732">Signal</keyword>
<accession>A0A401H5A8</accession>
<evidence type="ECO:0000313" key="4">
    <source>
        <dbReference type="Proteomes" id="UP000287166"/>
    </source>
</evidence>
<evidence type="ECO:0000256" key="1">
    <source>
        <dbReference type="SAM" id="Phobius"/>
    </source>
</evidence>
<feature type="signal peptide" evidence="2">
    <location>
        <begin position="1"/>
        <end position="16"/>
    </location>
</feature>
<proteinExistence type="predicted"/>
<keyword evidence="1" id="KW-0472">Membrane</keyword>
<reference evidence="3 4" key="1">
    <citation type="journal article" date="2018" name="Sci. Rep.">
        <title>Genome sequence of the cauliflower mushroom Sparassis crispa (Hanabiratake) and its association with beneficial usage.</title>
        <authorList>
            <person name="Kiyama R."/>
            <person name="Furutani Y."/>
            <person name="Kawaguchi K."/>
            <person name="Nakanishi T."/>
        </authorList>
    </citation>
    <scope>NUCLEOTIDE SEQUENCE [LARGE SCALE GENOMIC DNA]</scope>
</reference>
<sequence>MEPIGALGLLVIPVPAIVLPTVQVAWLREQVIEPAVAYVKLGVLDVLHANPLGNMKASNTIDVHTIPSDFFESAAALGNRVNDYVQDQLEKNAADFGISEEIRRLGEEMHSAMSVASDLKIALLTTGNEQLHAEPQDISDEMGKALMVVLEELQAKFPQPEEAPGHETRKARVSEALRHAEDAIVKALVGRGMYETTAREHLDNLRPHVEFLVVVSGDLAEQHPVLLEVLLFAGSILLIPESWVLRPLMSLFGFGPYGPIKGTVASWSQRFFFGAAVREGSWFAHLQAAAMRPAAGWWKIIVGGIAASIGLIGTCFGRR</sequence>
<dbReference type="InParanoid" id="A0A401H5A8"/>
<dbReference type="AlphaFoldDB" id="A0A401H5A8"/>
<name>A0A401H5A8_9APHY</name>
<gene>
    <name evidence="3" type="ORF">SCP_1602440</name>
</gene>
<feature type="chain" id="PRO_5018986446" evidence="2">
    <location>
        <begin position="17"/>
        <end position="319"/>
    </location>
</feature>
<dbReference type="EMBL" id="BFAD01000016">
    <property type="protein sequence ID" value="GBE89581.1"/>
    <property type="molecule type" value="Genomic_DNA"/>
</dbReference>
<keyword evidence="1" id="KW-1133">Transmembrane helix</keyword>
<comment type="caution">
    <text evidence="3">The sequence shown here is derived from an EMBL/GenBank/DDBJ whole genome shotgun (WGS) entry which is preliminary data.</text>
</comment>